<evidence type="ECO:0000256" key="1">
    <source>
        <dbReference type="ARBA" id="ARBA00004370"/>
    </source>
</evidence>
<dbReference type="AlphaFoldDB" id="A0A426XW62"/>
<gene>
    <name evidence="9" type="ORF">B296_00056173</name>
</gene>
<evidence type="ECO:0000256" key="4">
    <source>
        <dbReference type="ARBA" id="ARBA00022970"/>
    </source>
</evidence>
<evidence type="ECO:0000256" key="3">
    <source>
        <dbReference type="ARBA" id="ARBA00022692"/>
    </source>
</evidence>
<dbReference type="Proteomes" id="UP000287651">
    <property type="component" value="Unassembled WGS sequence"/>
</dbReference>
<dbReference type="EMBL" id="AMZH03016912">
    <property type="protein sequence ID" value="RRT43777.1"/>
    <property type="molecule type" value="Genomic_DNA"/>
</dbReference>
<sequence length="201" mass="22311">MAGEEEEGSAPLLLKLPKASKEQEEHVNRSGDMNSLILCFICVCVCVREGTLWTAIAHIITAVIGAGVLSLAWSMAQLGWIAGPIAMALFAAVTLIQSTLLADCYRTPDPAHGHLRNHHYMDAVRLFLGKQTKPFFVSFSHAKVKLLLSSSLLLFTSHFASHRQKVNSVSHCHSREHLFYVFLVHTSNKYRVTTKEKALID</sequence>
<protein>
    <recommendedName>
        <fullName evidence="8">Amino acid transporter transmembrane domain-containing protein</fullName>
    </recommendedName>
</protein>
<dbReference type="PANTHER" id="PTHR48017">
    <property type="entry name" value="OS05G0424000 PROTEIN-RELATED"/>
    <property type="match status" value="1"/>
</dbReference>
<dbReference type="Pfam" id="PF01490">
    <property type="entry name" value="Aa_trans"/>
    <property type="match status" value="1"/>
</dbReference>
<name>A0A426XW62_ENSVE</name>
<dbReference type="InterPro" id="IPR013057">
    <property type="entry name" value="AA_transpt_TM"/>
</dbReference>
<dbReference type="GO" id="GO:0016020">
    <property type="term" value="C:membrane"/>
    <property type="evidence" value="ECO:0007669"/>
    <property type="project" value="UniProtKB-SubCell"/>
</dbReference>
<proteinExistence type="predicted"/>
<evidence type="ECO:0000259" key="8">
    <source>
        <dbReference type="Pfam" id="PF01490"/>
    </source>
</evidence>
<feature type="transmembrane region" description="Helical" evidence="7">
    <location>
        <begin position="55"/>
        <end position="75"/>
    </location>
</feature>
<evidence type="ECO:0000313" key="9">
    <source>
        <dbReference type="EMBL" id="RRT43777.1"/>
    </source>
</evidence>
<keyword evidence="6 7" id="KW-0472">Membrane</keyword>
<keyword evidence="3 7" id="KW-0812">Transmembrane</keyword>
<keyword evidence="5 7" id="KW-1133">Transmembrane helix</keyword>
<evidence type="ECO:0000256" key="7">
    <source>
        <dbReference type="SAM" id="Phobius"/>
    </source>
</evidence>
<feature type="transmembrane region" description="Helical" evidence="7">
    <location>
        <begin position="81"/>
        <end position="102"/>
    </location>
</feature>
<comment type="subcellular location">
    <subcellularLocation>
        <location evidence="1">Membrane</location>
    </subcellularLocation>
</comment>
<evidence type="ECO:0000256" key="6">
    <source>
        <dbReference type="ARBA" id="ARBA00023136"/>
    </source>
</evidence>
<evidence type="ECO:0000256" key="2">
    <source>
        <dbReference type="ARBA" id="ARBA00022448"/>
    </source>
</evidence>
<evidence type="ECO:0000313" key="10">
    <source>
        <dbReference type="Proteomes" id="UP000287651"/>
    </source>
</evidence>
<keyword evidence="2" id="KW-0813">Transport</keyword>
<dbReference type="GO" id="GO:0006865">
    <property type="term" value="P:amino acid transport"/>
    <property type="evidence" value="ECO:0007669"/>
    <property type="project" value="UniProtKB-KW"/>
</dbReference>
<organism evidence="9 10">
    <name type="scientific">Ensete ventricosum</name>
    <name type="common">Abyssinian banana</name>
    <name type="synonym">Musa ensete</name>
    <dbReference type="NCBI Taxonomy" id="4639"/>
    <lineage>
        <taxon>Eukaryota</taxon>
        <taxon>Viridiplantae</taxon>
        <taxon>Streptophyta</taxon>
        <taxon>Embryophyta</taxon>
        <taxon>Tracheophyta</taxon>
        <taxon>Spermatophyta</taxon>
        <taxon>Magnoliopsida</taxon>
        <taxon>Liliopsida</taxon>
        <taxon>Zingiberales</taxon>
        <taxon>Musaceae</taxon>
        <taxon>Ensete</taxon>
    </lineage>
</organism>
<keyword evidence="4" id="KW-0029">Amino-acid transport</keyword>
<comment type="caution">
    <text evidence="9">The sequence shown here is derived from an EMBL/GenBank/DDBJ whole genome shotgun (WGS) entry which is preliminary data.</text>
</comment>
<reference evidence="9 10" key="1">
    <citation type="journal article" date="2014" name="Agronomy (Basel)">
        <title>A Draft Genome Sequence for Ensete ventricosum, the Drought-Tolerant Tree Against Hunger.</title>
        <authorList>
            <person name="Harrison J."/>
            <person name="Moore K.A."/>
            <person name="Paszkiewicz K."/>
            <person name="Jones T."/>
            <person name="Grant M."/>
            <person name="Ambacheew D."/>
            <person name="Muzemil S."/>
            <person name="Studholme D.J."/>
        </authorList>
    </citation>
    <scope>NUCLEOTIDE SEQUENCE [LARGE SCALE GENOMIC DNA]</scope>
</reference>
<evidence type="ECO:0000256" key="5">
    <source>
        <dbReference type="ARBA" id="ARBA00022989"/>
    </source>
</evidence>
<feature type="domain" description="Amino acid transporter transmembrane" evidence="8">
    <location>
        <begin position="49"/>
        <end position="182"/>
    </location>
</feature>
<accession>A0A426XW62</accession>